<dbReference type="CDD" id="cd06558">
    <property type="entry name" value="crotonase-like"/>
    <property type="match status" value="1"/>
</dbReference>
<organism evidence="4 5">
    <name type="scientific">Paracoccus cavernae</name>
    <dbReference type="NCBI Taxonomy" id="1571207"/>
    <lineage>
        <taxon>Bacteria</taxon>
        <taxon>Pseudomonadati</taxon>
        <taxon>Pseudomonadota</taxon>
        <taxon>Alphaproteobacteria</taxon>
        <taxon>Rhodobacterales</taxon>
        <taxon>Paracoccaceae</taxon>
        <taxon>Paracoccus</taxon>
    </lineage>
</organism>
<accession>A0ABT8DCK6</accession>
<dbReference type="Pfam" id="PF00378">
    <property type="entry name" value="ECH_1"/>
    <property type="match status" value="1"/>
</dbReference>
<dbReference type="InterPro" id="IPR001753">
    <property type="entry name" value="Enoyl-CoA_hydra/iso"/>
</dbReference>
<dbReference type="PROSITE" id="PS00166">
    <property type="entry name" value="ENOYL_COA_HYDRATASE"/>
    <property type="match status" value="1"/>
</dbReference>
<evidence type="ECO:0000256" key="3">
    <source>
        <dbReference type="RuleBase" id="RU003707"/>
    </source>
</evidence>
<dbReference type="Proteomes" id="UP001243846">
    <property type="component" value="Unassembled WGS sequence"/>
</dbReference>
<name>A0ABT8DCK6_9RHOB</name>
<evidence type="ECO:0000256" key="1">
    <source>
        <dbReference type="ARBA" id="ARBA00005254"/>
    </source>
</evidence>
<dbReference type="SUPFAM" id="SSF52096">
    <property type="entry name" value="ClpP/crotonase"/>
    <property type="match status" value="1"/>
</dbReference>
<gene>
    <name evidence="4" type="ORF">QWZ10_23855</name>
</gene>
<evidence type="ECO:0000256" key="2">
    <source>
        <dbReference type="ARBA" id="ARBA00023239"/>
    </source>
</evidence>
<proteinExistence type="inferred from homology"/>
<reference evidence="5" key="1">
    <citation type="journal article" date="2019" name="Int. J. Syst. Evol. Microbiol.">
        <title>The Global Catalogue of Microorganisms (GCM) 10K type strain sequencing project: providing services to taxonomists for standard genome sequencing and annotation.</title>
        <authorList>
            <consortium name="The Broad Institute Genomics Platform"/>
            <consortium name="The Broad Institute Genome Sequencing Center for Infectious Disease"/>
            <person name="Wu L."/>
            <person name="Ma J."/>
        </authorList>
    </citation>
    <scope>NUCLEOTIDE SEQUENCE [LARGE SCALE GENOMIC DNA]</scope>
    <source>
        <strain evidence="5">CECT 8482</strain>
    </source>
</reference>
<dbReference type="RefSeq" id="WP_377687437.1">
    <property type="nucleotide sequence ID" value="NZ_JBHMDZ010000044.1"/>
</dbReference>
<comment type="caution">
    <text evidence="4">The sequence shown here is derived from an EMBL/GenBank/DDBJ whole genome shotgun (WGS) entry which is preliminary data.</text>
</comment>
<evidence type="ECO:0000313" key="4">
    <source>
        <dbReference type="EMBL" id="MDN3714056.1"/>
    </source>
</evidence>
<dbReference type="InterPro" id="IPR018376">
    <property type="entry name" value="Enoyl-CoA_hyd/isom_CS"/>
</dbReference>
<dbReference type="InterPro" id="IPR014748">
    <property type="entry name" value="Enoyl-CoA_hydra_C"/>
</dbReference>
<dbReference type="PANTHER" id="PTHR11941:SF54">
    <property type="entry name" value="ENOYL-COA HYDRATASE, MITOCHONDRIAL"/>
    <property type="match status" value="1"/>
</dbReference>
<dbReference type="EMBL" id="JAUFRC010000003">
    <property type="protein sequence ID" value="MDN3714056.1"/>
    <property type="molecule type" value="Genomic_DNA"/>
</dbReference>
<keyword evidence="5" id="KW-1185">Reference proteome</keyword>
<comment type="similarity">
    <text evidence="1 3">Belongs to the enoyl-CoA hydratase/isomerase family.</text>
</comment>
<protein>
    <submittedName>
        <fullName evidence="4">Enoyl-CoA hydratase-related protein</fullName>
    </submittedName>
</protein>
<dbReference type="Gene3D" id="1.10.12.10">
    <property type="entry name" value="Lyase 2-enoyl-coa Hydratase, Chain A, domain 2"/>
    <property type="match status" value="1"/>
</dbReference>
<dbReference type="InterPro" id="IPR029045">
    <property type="entry name" value="ClpP/crotonase-like_dom_sf"/>
</dbReference>
<sequence>MPELIEITVEDRVALIRLNRPKQLNALNSALAVELVEAVEAIEKDKGIGAIVITGSERAFAAGADISEMVDRSADQMIEDDFFAVWDRFAACKTPKIAAVNGFALGGGCEVVMMCDFAIAGEGAKFGQPEIKIGVIAGMGGTQRMTKLIGRARSMDMHLTGRMMDAAEALQSGLVARVVPDAEVVPTALEAARQIASYSRNAARMAREAVMRAEETSLSEGILYERRLFHRMFGTADQREGMGAFVEKRSPKFHAD</sequence>
<evidence type="ECO:0000313" key="5">
    <source>
        <dbReference type="Proteomes" id="UP001243846"/>
    </source>
</evidence>
<dbReference type="Gene3D" id="3.90.226.10">
    <property type="entry name" value="2-enoyl-CoA Hydratase, Chain A, domain 1"/>
    <property type="match status" value="1"/>
</dbReference>
<keyword evidence="2" id="KW-0456">Lyase</keyword>
<dbReference type="PANTHER" id="PTHR11941">
    <property type="entry name" value="ENOYL-COA HYDRATASE-RELATED"/>
    <property type="match status" value="1"/>
</dbReference>